<dbReference type="InterPro" id="IPR033756">
    <property type="entry name" value="YlxH/NBP35"/>
</dbReference>
<organism evidence="3 4">
    <name type="scientific">Scleroderma citrinum Foug A</name>
    <dbReference type="NCBI Taxonomy" id="1036808"/>
    <lineage>
        <taxon>Eukaryota</taxon>
        <taxon>Fungi</taxon>
        <taxon>Dikarya</taxon>
        <taxon>Basidiomycota</taxon>
        <taxon>Agaricomycotina</taxon>
        <taxon>Agaricomycetes</taxon>
        <taxon>Agaricomycetidae</taxon>
        <taxon>Boletales</taxon>
        <taxon>Sclerodermatineae</taxon>
        <taxon>Sclerodermataceae</taxon>
        <taxon>Scleroderma</taxon>
    </lineage>
</organism>
<dbReference type="AlphaFoldDB" id="A0A0C2ZVM9"/>
<proteinExistence type="predicted"/>
<dbReference type="InParanoid" id="A0A0C2ZVM9"/>
<dbReference type="GO" id="GO:0032981">
    <property type="term" value="P:mitochondrial respiratory chain complex I assembly"/>
    <property type="evidence" value="ECO:0007669"/>
    <property type="project" value="TreeGrafter"/>
</dbReference>
<evidence type="ECO:0000256" key="1">
    <source>
        <dbReference type="ARBA" id="ARBA00022741"/>
    </source>
</evidence>
<protein>
    <submittedName>
        <fullName evidence="3">Uncharacterized protein</fullName>
    </submittedName>
</protein>
<dbReference type="PANTHER" id="PTHR42961">
    <property type="entry name" value="IRON-SULFUR PROTEIN NUBPL"/>
    <property type="match status" value="1"/>
</dbReference>
<keyword evidence="1" id="KW-0547">Nucleotide-binding</keyword>
<dbReference type="InterPro" id="IPR027417">
    <property type="entry name" value="P-loop_NTPase"/>
</dbReference>
<dbReference type="InterPro" id="IPR044304">
    <property type="entry name" value="NUBPL-like"/>
</dbReference>
<dbReference type="HOGENOM" id="CLU_024839_0_2_1"/>
<dbReference type="STRING" id="1036808.A0A0C2ZVM9"/>
<dbReference type="GO" id="GO:0016226">
    <property type="term" value="P:iron-sulfur cluster assembly"/>
    <property type="evidence" value="ECO:0007669"/>
    <property type="project" value="InterPro"/>
</dbReference>
<dbReference type="Pfam" id="PF10609">
    <property type="entry name" value="ParA"/>
    <property type="match status" value="1"/>
</dbReference>
<reference evidence="4" key="2">
    <citation type="submission" date="2015-01" db="EMBL/GenBank/DDBJ databases">
        <title>Evolutionary Origins and Diversification of the Mycorrhizal Mutualists.</title>
        <authorList>
            <consortium name="DOE Joint Genome Institute"/>
            <consortium name="Mycorrhizal Genomics Consortium"/>
            <person name="Kohler A."/>
            <person name="Kuo A."/>
            <person name="Nagy L.G."/>
            <person name="Floudas D."/>
            <person name="Copeland A."/>
            <person name="Barry K.W."/>
            <person name="Cichocki N."/>
            <person name="Veneault-Fourrey C."/>
            <person name="LaButti K."/>
            <person name="Lindquist E.A."/>
            <person name="Lipzen A."/>
            <person name="Lundell T."/>
            <person name="Morin E."/>
            <person name="Murat C."/>
            <person name="Riley R."/>
            <person name="Ohm R."/>
            <person name="Sun H."/>
            <person name="Tunlid A."/>
            <person name="Henrissat B."/>
            <person name="Grigoriev I.V."/>
            <person name="Hibbett D.S."/>
            <person name="Martin F."/>
        </authorList>
    </citation>
    <scope>NUCLEOTIDE SEQUENCE [LARGE SCALE GENOMIC DNA]</scope>
    <source>
        <strain evidence="4">Foug A</strain>
    </source>
</reference>
<reference evidence="3 4" key="1">
    <citation type="submission" date="2014-04" db="EMBL/GenBank/DDBJ databases">
        <authorList>
            <consortium name="DOE Joint Genome Institute"/>
            <person name="Kuo A."/>
            <person name="Kohler A."/>
            <person name="Nagy L.G."/>
            <person name="Floudas D."/>
            <person name="Copeland A."/>
            <person name="Barry K.W."/>
            <person name="Cichocki N."/>
            <person name="Veneault-Fourrey C."/>
            <person name="LaButti K."/>
            <person name="Lindquist E.A."/>
            <person name="Lipzen A."/>
            <person name="Lundell T."/>
            <person name="Morin E."/>
            <person name="Murat C."/>
            <person name="Sun H."/>
            <person name="Tunlid A."/>
            <person name="Henrissat B."/>
            <person name="Grigoriev I.V."/>
            <person name="Hibbett D.S."/>
            <person name="Martin F."/>
            <person name="Nordberg H.P."/>
            <person name="Cantor M.N."/>
            <person name="Hua S.X."/>
        </authorList>
    </citation>
    <scope>NUCLEOTIDE SEQUENCE [LARGE SCALE GENOMIC DNA]</scope>
    <source>
        <strain evidence="3 4">Foug A</strain>
    </source>
</reference>
<keyword evidence="4" id="KW-1185">Reference proteome</keyword>
<dbReference type="GO" id="GO:0005524">
    <property type="term" value="F:ATP binding"/>
    <property type="evidence" value="ECO:0007669"/>
    <property type="project" value="UniProtKB-KW"/>
</dbReference>
<evidence type="ECO:0000256" key="2">
    <source>
        <dbReference type="ARBA" id="ARBA00022840"/>
    </source>
</evidence>
<dbReference type="GO" id="GO:0051539">
    <property type="term" value="F:4 iron, 4 sulfur cluster binding"/>
    <property type="evidence" value="ECO:0007669"/>
    <property type="project" value="TreeGrafter"/>
</dbReference>
<evidence type="ECO:0000313" key="3">
    <source>
        <dbReference type="EMBL" id="KIM56547.1"/>
    </source>
</evidence>
<dbReference type="Gene3D" id="3.40.50.300">
    <property type="entry name" value="P-loop containing nucleotide triphosphate hydrolases"/>
    <property type="match status" value="1"/>
</dbReference>
<keyword evidence="2" id="KW-0067">ATP-binding</keyword>
<dbReference type="EMBL" id="KN822114">
    <property type="protein sequence ID" value="KIM56547.1"/>
    <property type="molecule type" value="Genomic_DNA"/>
</dbReference>
<name>A0A0C2ZVM9_9AGAM</name>
<dbReference type="OrthoDB" id="1741334at2759"/>
<sequence>MHFSQSRLFVRHAEAALLGRRIPVGVLDLDVFGPSVPILQGLQHTNTLPLTSADAVFLIRNHANRRYPWAISSPTRGQQLLFDVDWRNDGEGPGLDVLVANMLPGTRDVQLTLGQLVVANGTCADPRCWMLPARYIHVEVSVSVRDAHVAAVPTAFKDHGSSPAFRSITASLDILVLGELPLVKGVSVGGHNGAPYVLTSSKEQAGENSAGGAG</sequence>
<accession>A0A0C2ZVM9</accession>
<dbReference type="Proteomes" id="UP000053989">
    <property type="component" value="Unassembled WGS sequence"/>
</dbReference>
<evidence type="ECO:0000313" key="4">
    <source>
        <dbReference type="Proteomes" id="UP000053989"/>
    </source>
</evidence>
<dbReference type="GO" id="GO:0005739">
    <property type="term" value="C:mitochondrion"/>
    <property type="evidence" value="ECO:0007669"/>
    <property type="project" value="TreeGrafter"/>
</dbReference>
<dbReference type="PANTHER" id="PTHR42961:SF2">
    <property type="entry name" value="IRON-SULFUR PROTEIN NUBPL"/>
    <property type="match status" value="1"/>
</dbReference>
<gene>
    <name evidence="3" type="ORF">SCLCIDRAFT_29484</name>
</gene>